<dbReference type="OrthoDB" id="341421at2759"/>
<keyword evidence="6" id="KW-1185">Reference proteome</keyword>
<dbReference type="SUPFAM" id="SSF144232">
    <property type="entry name" value="HIT/MYND zinc finger-like"/>
    <property type="match status" value="1"/>
</dbReference>
<keyword evidence="3" id="KW-0862">Zinc</keyword>
<comment type="caution">
    <text evidence="5">The sequence shown here is derived from an EMBL/GenBank/DDBJ whole genome shotgun (WGS) entry which is preliminary data.</text>
</comment>
<keyword evidence="2" id="KW-0863">Zinc-finger</keyword>
<protein>
    <recommendedName>
        <fullName evidence="4">MYND-type domain-containing protein</fullName>
    </recommendedName>
</protein>
<evidence type="ECO:0000313" key="6">
    <source>
        <dbReference type="Proteomes" id="UP000247498"/>
    </source>
</evidence>
<evidence type="ECO:0000256" key="2">
    <source>
        <dbReference type="ARBA" id="ARBA00022771"/>
    </source>
</evidence>
<feature type="domain" description="MYND-type" evidence="4">
    <location>
        <begin position="645"/>
        <end position="692"/>
    </location>
</feature>
<keyword evidence="1" id="KW-0479">Metal-binding</keyword>
<dbReference type="Proteomes" id="UP000247498">
    <property type="component" value="Unassembled WGS sequence"/>
</dbReference>
<evidence type="ECO:0000256" key="3">
    <source>
        <dbReference type="ARBA" id="ARBA00022833"/>
    </source>
</evidence>
<dbReference type="AlphaFoldDB" id="A0A2V0P5E5"/>
<sequence>MAALAPDDLVRRLAASASCEAASERLVPILLCGGRDADAAVAALARAVASGAHAAESSPAALLAENAAVVLRRAAERGAAACIPAAPSAVPALVAALHSAVAGPASAALSAVSAAAAGAAAVLEPGCLAGLVAALGASSSEETVFNLFVVLCGLAQSGPEAARRVGDCPGAVAALVAALPRAVAVAAWPSVQHAASGRPGTRPGPVHYASTCLCCITGAGPSYARAVASAPGVFPAMHTLLASGDDLAIEVAVETLAKMLLHAGPNAALEVTAAPMLSALVAAMASGSPRTATFACMAVSQAIQCCGNALGAAGVRRIATTAGTLPALVRAASGEERLLRDTAVEALANITGPGPQAARLVGDAPGALGALAAALRRWGGNPSERFAYSRAALALGRVANVSAAHARLVAGAAPDMLELLTRALTESGFEAALGASLAVVRILSSCPELEARVCGAGALEACVELLRSVGCAGANVDAMHNACCLLQHTDAQRCAAVPGVFQALARAAGCGKDSVAEEAAHAFARIAKAAPEHARRLAASHEALQALVALLESANQHTATAGALALREAASAAPSAVAAALATSSAGTFGHFMLLHPPLSLPAEAAAALMLMGARAGALHPRVAALEALVAAAAGEAKAVHTKACDACGQHEAEAGGRLRPCTGCKGGPAGRVLYCGAVCQRADRARHRAYCKLAAAASVEAAAPAGGRPA</sequence>
<evidence type="ECO:0000259" key="4">
    <source>
        <dbReference type="Pfam" id="PF01753"/>
    </source>
</evidence>
<organism evidence="5 6">
    <name type="scientific">Raphidocelis subcapitata</name>
    <dbReference type="NCBI Taxonomy" id="307507"/>
    <lineage>
        <taxon>Eukaryota</taxon>
        <taxon>Viridiplantae</taxon>
        <taxon>Chlorophyta</taxon>
        <taxon>core chlorophytes</taxon>
        <taxon>Chlorophyceae</taxon>
        <taxon>CS clade</taxon>
        <taxon>Sphaeropleales</taxon>
        <taxon>Selenastraceae</taxon>
        <taxon>Raphidocelis</taxon>
    </lineage>
</organism>
<dbReference type="EMBL" id="BDRX01000060">
    <property type="protein sequence ID" value="GBF95094.1"/>
    <property type="molecule type" value="Genomic_DNA"/>
</dbReference>
<dbReference type="GO" id="GO:0008270">
    <property type="term" value="F:zinc ion binding"/>
    <property type="evidence" value="ECO:0007669"/>
    <property type="project" value="UniProtKB-KW"/>
</dbReference>
<dbReference type="InterPro" id="IPR016024">
    <property type="entry name" value="ARM-type_fold"/>
</dbReference>
<dbReference type="Gene3D" id="1.25.10.10">
    <property type="entry name" value="Leucine-rich Repeat Variant"/>
    <property type="match status" value="3"/>
</dbReference>
<dbReference type="SUPFAM" id="SSF48371">
    <property type="entry name" value="ARM repeat"/>
    <property type="match status" value="1"/>
</dbReference>
<accession>A0A2V0P5E5</accession>
<dbReference type="Gene3D" id="6.10.140.2220">
    <property type="match status" value="1"/>
</dbReference>
<evidence type="ECO:0000313" key="5">
    <source>
        <dbReference type="EMBL" id="GBF95094.1"/>
    </source>
</evidence>
<proteinExistence type="predicted"/>
<gene>
    <name evidence="5" type="ORF">Rsub_07678</name>
</gene>
<dbReference type="InterPro" id="IPR011989">
    <property type="entry name" value="ARM-like"/>
</dbReference>
<dbReference type="Pfam" id="PF01753">
    <property type="entry name" value="zf-MYND"/>
    <property type="match status" value="1"/>
</dbReference>
<dbReference type="InterPro" id="IPR002893">
    <property type="entry name" value="Znf_MYND"/>
</dbReference>
<reference evidence="5 6" key="1">
    <citation type="journal article" date="2018" name="Sci. Rep.">
        <title>Raphidocelis subcapitata (=Pseudokirchneriella subcapitata) provides an insight into genome evolution and environmental adaptations in the Sphaeropleales.</title>
        <authorList>
            <person name="Suzuki S."/>
            <person name="Yamaguchi H."/>
            <person name="Nakajima N."/>
            <person name="Kawachi M."/>
        </authorList>
    </citation>
    <scope>NUCLEOTIDE SEQUENCE [LARGE SCALE GENOMIC DNA]</scope>
    <source>
        <strain evidence="5 6">NIES-35</strain>
    </source>
</reference>
<evidence type="ECO:0000256" key="1">
    <source>
        <dbReference type="ARBA" id="ARBA00022723"/>
    </source>
</evidence>
<dbReference type="InParanoid" id="A0A2V0P5E5"/>
<name>A0A2V0P5E5_9CHLO</name>